<organism evidence="8 9">
    <name type="scientific">Planifilum fimeticola</name>
    <dbReference type="NCBI Taxonomy" id="201975"/>
    <lineage>
        <taxon>Bacteria</taxon>
        <taxon>Bacillati</taxon>
        <taxon>Bacillota</taxon>
        <taxon>Bacilli</taxon>
        <taxon>Bacillales</taxon>
        <taxon>Thermoactinomycetaceae</taxon>
        <taxon>Planifilum</taxon>
    </lineage>
</organism>
<dbReference type="Gene3D" id="3.40.50.150">
    <property type="entry name" value="Vaccinia Virus protein VP39"/>
    <property type="match status" value="1"/>
</dbReference>
<accession>A0A2T0LC50</accession>
<dbReference type="EC" id="2.1.1.37" evidence="7"/>
<dbReference type="Pfam" id="PF00145">
    <property type="entry name" value="DNA_methylase"/>
    <property type="match status" value="1"/>
</dbReference>
<evidence type="ECO:0000313" key="8">
    <source>
        <dbReference type="EMBL" id="PRX39557.1"/>
    </source>
</evidence>
<proteinExistence type="inferred from homology"/>
<dbReference type="GO" id="GO:0009307">
    <property type="term" value="P:DNA restriction-modification system"/>
    <property type="evidence" value="ECO:0007669"/>
    <property type="project" value="UniProtKB-KW"/>
</dbReference>
<reference evidence="8 9" key="1">
    <citation type="submission" date="2018-03" db="EMBL/GenBank/DDBJ databases">
        <title>Genomic Encyclopedia of Archaeal and Bacterial Type Strains, Phase II (KMG-II): from individual species to whole genera.</title>
        <authorList>
            <person name="Goeker M."/>
        </authorList>
    </citation>
    <scope>NUCLEOTIDE SEQUENCE [LARGE SCALE GENOMIC DNA]</scope>
    <source>
        <strain evidence="8 9">DSM 44946</strain>
    </source>
</reference>
<dbReference type="Proteomes" id="UP000237797">
    <property type="component" value="Unassembled WGS sequence"/>
</dbReference>
<dbReference type="InterPro" id="IPR001525">
    <property type="entry name" value="C5_MeTfrase"/>
</dbReference>
<dbReference type="SUPFAM" id="SSF53335">
    <property type="entry name" value="S-adenosyl-L-methionine-dependent methyltransferases"/>
    <property type="match status" value="1"/>
</dbReference>
<name>A0A2T0LC50_9BACL</name>
<comment type="caution">
    <text evidence="8">The sequence shown here is derived from an EMBL/GenBank/DDBJ whole genome shotgun (WGS) entry which is preliminary data.</text>
</comment>
<evidence type="ECO:0000256" key="2">
    <source>
        <dbReference type="ARBA" id="ARBA00022679"/>
    </source>
</evidence>
<dbReference type="EMBL" id="PVNE01000023">
    <property type="protein sequence ID" value="PRX39557.1"/>
    <property type="molecule type" value="Genomic_DNA"/>
</dbReference>
<dbReference type="PROSITE" id="PS51679">
    <property type="entry name" value="SAM_MT_C5"/>
    <property type="match status" value="1"/>
</dbReference>
<dbReference type="PANTHER" id="PTHR10629:SF52">
    <property type="entry name" value="DNA (CYTOSINE-5)-METHYLTRANSFERASE 1"/>
    <property type="match status" value="1"/>
</dbReference>
<keyword evidence="9" id="KW-1185">Reference proteome</keyword>
<evidence type="ECO:0000256" key="4">
    <source>
        <dbReference type="ARBA" id="ARBA00022747"/>
    </source>
</evidence>
<evidence type="ECO:0000256" key="1">
    <source>
        <dbReference type="ARBA" id="ARBA00022603"/>
    </source>
</evidence>
<evidence type="ECO:0000313" key="9">
    <source>
        <dbReference type="Proteomes" id="UP000237797"/>
    </source>
</evidence>
<dbReference type="InterPro" id="IPR050390">
    <property type="entry name" value="C5-Methyltransferase"/>
</dbReference>
<evidence type="ECO:0000256" key="6">
    <source>
        <dbReference type="RuleBase" id="RU000416"/>
    </source>
</evidence>
<dbReference type="InterPro" id="IPR029063">
    <property type="entry name" value="SAM-dependent_MTases_sf"/>
</dbReference>
<comment type="catalytic activity">
    <reaction evidence="7">
        <text>a 2'-deoxycytidine in DNA + S-adenosyl-L-methionine = a 5-methyl-2'-deoxycytidine in DNA + S-adenosyl-L-homocysteine + H(+)</text>
        <dbReference type="Rhea" id="RHEA:13681"/>
        <dbReference type="Rhea" id="RHEA-COMP:11369"/>
        <dbReference type="Rhea" id="RHEA-COMP:11370"/>
        <dbReference type="ChEBI" id="CHEBI:15378"/>
        <dbReference type="ChEBI" id="CHEBI:57856"/>
        <dbReference type="ChEBI" id="CHEBI:59789"/>
        <dbReference type="ChEBI" id="CHEBI:85452"/>
        <dbReference type="ChEBI" id="CHEBI:85454"/>
        <dbReference type="EC" id="2.1.1.37"/>
    </reaction>
</comment>
<comment type="similarity">
    <text evidence="5 6">Belongs to the class I-like SAM-binding methyltransferase superfamily. C5-methyltransferase family.</text>
</comment>
<dbReference type="GO" id="GO:0044027">
    <property type="term" value="P:negative regulation of gene expression via chromosomal CpG island methylation"/>
    <property type="evidence" value="ECO:0007669"/>
    <property type="project" value="TreeGrafter"/>
</dbReference>
<dbReference type="InterPro" id="IPR018117">
    <property type="entry name" value="C5_DNA_meth_AS"/>
</dbReference>
<sequence>MKGLKPLTAVDLFCGCGGVTEGLKAGGFQVVAAVDNDPVACKTYKMNHPSVHLYEQDIHDVDPKDILANLKGEKLDLLVVCAPCQPFSSQNRKKGRDSRSNLIMQSVRFAEILNPTIIFFENVPGLATKRFRGILEELKDGLNRLGYNLGEPVQINAADYGVPQRRIRCVLIASKSKIPTIPEPVTPAGKWKTVRDAIAHLPPLQAGQKDPTDPLHFARSHSPIAIKRLQHIPKDGGSRFSLPPELELKCHKNKKGYPDVYGRMKWDDVAPTLTTGCTDITRGRFAHPRDDRAITLREAALLQTFPVNYKFAGNSSQIAAQIGNAVPVKMVEAIAINLHKFIEGAG</sequence>
<keyword evidence="2 5" id="KW-0808">Transferase</keyword>
<dbReference type="PRINTS" id="PR00105">
    <property type="entry name" value="C5METTRFRASE"/>
</dbReference>
<gene>
    <name evidence="8" type="ORF">CLV97_12310</name>
</gene>
<dbReference type="AlphaFoldDB" id="A0A2T0LC50"/>
<evidence type="ECO:0000256" key="3">
    <source>
        <dbReference type="ARBA" id="ARBA00022691"/>
    </source>
</evidence>
<dbReference type="NCBIfam" id="TIGR00675">
    <property type="entry name" value="dcm"/>
    <property type="match status" value="1"/>
</dbReference>
<dbReference type="PANTHER" id="PTHR10629">
    <property type="entry name" value="CYTOSINE-SPECIFIC METHYLTRANSFERASE"/>
    <property type="match status" value="1"/>
</dbReference>
<keyword evidence="3 5" id="KW-0949">S-adenosyl-L-methionine</keyword>
<evidence type="ECO:0000256" key="5">
    <source>
        <dbReference type="PROSITE-ProRule" id="PRU01016"/>
    </source>
</evidence>
<dbReference type="PROSITE" id="PS00094">
    <property type="entry name" value="C5_MTASE_1"/>
    <property type="match status" value="1"/>
</dbReference>
<dbReference type="GO" id="GO:0003677">
    <property type="term" value="F:DNA binding"/>
    <property type="evidence" value="ECO:0007669"/>
    <property type="project" value="TreeGrafter"/>
</dbReference>
<feature type="active site" evidence="5">
    <location>
        <position position="84"/>
    </location>
</feature>
<dbReference type="Gene3D" id="3.90.120.10">
    <property type="entry name" value="DNA Methylase, subunit A, domain 2"/>
    <property type="match status" value="1"/>
</dbReference>
<keyword evidence="1 5" id="KW-0489">Methyltransferase</keyword>
<protein>
    <recommendedName>
        <fullName evidence="7">Cytosine-specific methyltransferase</fullName>
        <ecNumber evidence="7">2.1.1.37</ecNumber>
    </recommendedName>
</protein>
<evidence type="ECO:0000256" key="7">
    <source>
        <dbReference type="RuleBase" id="RU000417"/>
    </source>
</evidence>
<dbReference type="GO" id="GO:0003886">
    <property type="term" value="F:DNA (cytosine-5-)-methyltransferase activity"/>
    <property type="evidence" value="ECO:0007669"/>
    <property type="project" value="UniProtKB-EC"/>
</dbReference>
<dbReference type="RefSeq" id="WP_211295753.1">
    <property type="nucleotide sequence ID" value="NZ_PVNE01000023.1"/>
</dbReference>
<keyword evidence="4" id="KW-0680">Restriction system</keyword>
<dbReference type="GO" id="GO:0032259">
    <property type="term" value="P:methylation"/>
    <property type="evidence" value="ECO:0007669"/>
    <property type="project" value="UniProtKB-KW"/>
</dbReference>